<accession>A0A5R9J4Y9</accession>
<evidence type="ECO:0000259" key="7">
    <source>
        <dbReference type="Pfam" id="PF17841"/>
    </source>
</evidence>
<dbReference type="Pfam" id="PF17841">
    <property type="entry name" value="Bep_C_terminal"/>
    <property type="match status" value="1"/>
</dbReference>
<dbReference type="Pfam" id="PF13604">
    <property type="entry name" value="AAA_30"/>
    <property type="match status" value="1"/>
</dbReference>
<organism evidence="8 9">
    <name type="scientific">Lichenicoccus roseus</name>
    <dbReference type="NCBI Taxonomy" id="2683649"/>
    <lineage>
        <taxon>Bacteria</taxon>
        <taxon>Pseudomonadati</taxon>
        <taxon>Pseudomonadota</taxon>
        <taxon>Alphaproteobacteria</taxon>
        <taxon>Acetobacterales</taxon>
        <taxon>Acetobacteraceae</taxon>
        <taxon>Lichenicoccus</taxon>
    </lineage>
</organism>
<evidence type="ECO:0000256" key="2">
    <source>
        <dbReference type="ARBA" id="ARBA00022741"/>
    </source>
</evidence>
<feature type="region of interest" description="Disordered" evidence="5">
    <location>
        <begin position="844"/>
        <end position="866"/>
    </location>
</feature>
<comment type="caution">
    <text evidence="8">The sequence shown here is derived from an EMBL/GenBank/DDBJ whole genome shotgun (WGS) entry which is preliminary data.</text>
</comment>
<feature type="domain" description="MobA/MobL protein" evidence="6">
    <location>
        <begin position="40"/>
        <end position="238"/>
    </location>
</feature>
<dbReference type="InterPro" id="IPR041533">
    <property type="entry name" value="Bep_BID"/>
</dbReference>
<evidence type="ECO:0000313" key="9">
    <source>
        <dbReference type="Proteomes" id="UP000305654"/>
    </source>
</evidence>
<evidence type="ECO:0000256" key="4">
    <source>
        <dbReference type="ARBA" id="ARBA00022971"/>
    </source>
</evidence>
<feature type="region of interest" description="Disordered" evidence="5">
    <location>
        <begin position="1092"/>
        <end position="1119"/>
    </location>
</feature>
<dbReference type="SUPFAM" id="SSF52540">
    <property type="entry name" value="P-loop containing nucleoside triphosphate hydrolases"/>
    <property type="match status" value="2"/>
</dbReference>
<dbReference type="OrthoDB" id="1826980at2"/>
<feature type="compositionally biased region" description="Basic and acidic residues" evidence="5">
    <location>
        <begin position="788"/>
        <end position="807"/>
    </location>
</feature>
<dbReference type="InterPro" id="IPR027417">
    <property type="entry name" value="P-loop_NTPase"/>
</dbReference>
<feature type="domain" description="Bartonella effector protein BID" evidence="7">
    <location>
        <begin position="884"/>
        <end position="972"/>
    </location>
</feature>
<name>A0A5R9J4Y9_9PROT</name>
<dbReference type="PANTHER" id="PTHR43788">
    <property type="entry name" value="DNA2/NAM7 HELICASE FAMILY MEMBER"/>
    <property type="match status" value="1"/>
</dbReference>
<evidence type="ECO:0000256" key="5">
    <source>
        <dbReference type="SAM" id="MobiDB-lite"/>
    </source>
</evidence>
<dbReference type="PANTHER" id="PTHR43788:SF6">
    <property type="entry name" value="DNA HELICASE B"/>
    <property type="match status" value="1"/>
</dbReference>
<dbReference type="GO" id="GO:0003678">
    <property type="term" value="F:DNA helicase activity"/>
    <property type="evidence" value="ECO:0007669"/>
    <property type="project" value="UniProtKB-ARBA"/>
</dbReference>
<dbReference type="Gene3D" id="3.40.50.300">
    <property type="entry name" value="P-loop containing nucleotide triphosphate hydrolases"/>
    <property type="match status" value="2"/>
</dbReference>
<dbReference type="Proteomes" id="UP000305654">
    <property type="component" value="Unassembled WGS sequence"/>
</dbReference>
<protein>
    <submittedName>
        <fullName evidence="8">MobA/MobL protein</fullName>
    </submittedName>
</protein>
<evidence type="ECO:0000256" key="1">
    <source>
        <dbReference type="ARBA" id="ARBA00010873"/>
    </source>
</evidence>
<dbReference type="Gene3D" id="3.30.930.30">
    <property type="match status" value="1"/>
</dbReference>
<proteinExistence type="inferred from homology"/>
<gene>
    <name evidence="8" type="ORF">FE263_20735</name>
</gene>
<keyword evidence="9" id="KW-1185">Reference proteome</keyword>
<dbReference type="InterPro" id="IPR005053">
    <property type="entry name" value="MobA_MobL"/>
</dbReference>
<evidence type="ECO:0000259" key="6">
    <source>
        <dbReference type="Pfam" id="PF03389"/>
    </source>
</evidence>
<dbReference type="EMBL" id="VCDI01000012">
    <property type="protein sequence ID" value="TLU70681.1"/>
    <property type="molecule type" value="Genomic_DNA"/>
</dbReference>
<feature type="region of interest" description="Disordered" evidence="5">
    <location>
        <begin position="788"/>
        <end position="812"/>
    </location>
</feature>
<sequence>MRCCATLLEGSQKPALAFQHAMAIAFARARYLSRASGGNAVRSAAYNAREAITAERTGELFHFRHRDAPEHHEVLLPEGTDARLADNATLWNAAEAAERRKDAQVAREIVLALPADRVLSTEDRIELARSFAQEHFVSKGLAVQLDVHAPHKDRGEGEGVWTEGTGGDHTNWHAHLLITTRRIEGDRLAAKKARDLDPEVRRAGTRTLVTDAEAWGETWRAHQDRYFAEHGIELRVDATAAHPGEHIGPVRMRKVDSPAVERAEALRTANEAAARDPEQVLAALTRNNATFTERELDRYLAKHLGAGPDGTPDAGQAQDIAAAKVAVLGHKDVLVLHDRETGEAAGRFSTRTVREQERVALADGAAVAGARHHQGVKARHQDTALRSRTLREDQRAAFEHAVEGGGLKLIEGRAGTGKSYTLAAVRGAHEAAGYRVVGLAPTNAVAQDLKEDGFTEAGTVHAALFGIKNGRTSWDRRTVVVVDEAAMLDSRVSGEVLAEAKRAGAKVILSGDDRQLASIERGGLFTELRKQHGAAEITEVTRQKVDWQREAARDLAEGRFDSAVAAYDRHGAITWTGNGEAARAALVERWKADTLADPQASRFVFAYTNADVSRINADLRQVRRERGELGSPDVRLETKHGAADFAVGDRVQFTDTDKKRHIYNGNAGVITGIDARTGQVTARLDAAAGAAGREVTWAAAEFEGFRHGYAGTIYKGQGKTLDHTYLLHTHHWRAAASYVALTRQRESAQVFVAEDTARDAHQLARQMGRGEVRAASVAWATVDELRPELRPRDEEKQKAAEPVRRDQAPNAPLSEREQVRAFWDRTAAAGVAARTGTPARVQAQAGQDTPGAGEGWLIPPRVSPDGRDSLGRGTSAGEIAAVVAADKAVQREREARWSYLQGAYRDPHAARAALDELVKSQGWTSAAARTAADPFQLGELRGKEGFFAGMKARAEREAAQRAAGAIGPSLERIGEDEARAERTYRTGVDAQRAADATGIPRLSTAAEAAIGVVAAAPDEKARAGTWWAVQADERVASELRTFSAAVEQRFGEEGVRAMLRADGRAGAVTAGSITPEQRPELDQVAELTSALKAGERAGAASAQRQAESERQGQRRGLRM</sequence>
<evidence type="ECO:0000256" key="3">
    <source>
        <dbReference type="ARBA" id="ARBA00022840"/>
    </source>
</evidence>
<dbReference type="CDD" id="cd17933">
    <property type="entry name" value="DEXSc_RecD-like"/>
    <property type="match status" value="1"/>
</dbReference>
<dbReference type="InterPro" id="IPR050534">
    <property type="entry name" value="Coronavir_polyprotein_1ab"/>
</dbReference>
<keyword evidence="3" id="KW-0067">ATP-binding</keyword>
<evidence type="ECO:0000313" key="8">
    <source>
        <dbReference type="EMBL" id="TLU70681.1"/>
    </source>
</evidence>
<dbReference type="GO" id="GO:0005524">
    <property type="term" value="F:ATP binding"/>
    <property type="evidence" value="ECO:0007669"/>
    <property type="project" value="UniProtKB-KW"/>
</dbReference>
<comment type="similarity">
    <text evidence="1">Belongs to the MobA/MobL family.</text>
</comment>
<keyword evidence="4" id="KW-0184">Conjugation</keyword>
<dbReference type="AlphaFoldDB" id="A0A5R9J4Y9"/>
<reference evidence="8 9" key="1">
    <citation type="submission" date="2019-05" db="EMBL/GenBank/DDBJ databases">
        <authorList>
            <person name="Pankratov T."/>
            <person name="Grouzdev D."/>
        </authorList>
    </citation>
    <scope>NUCLEOTIDE SEQUENCE [LARGE SCALE GENOMIC DNA]</scope>
    <source>
        <strain evidence="8 9">KEBCLARHB70R</strain>
    </source>
</reference>
<dbReference type="Gene3D" id="2.30.30.940">
    <property type="match status" value="1"/>
</dbReference>
<dbReference type="Pfam" id="PF03389">
    <property type="entry name" value="MobA_MobL"/>
    <property type="match status" value="1"/>
</dbReference>
<keyword evidence="2" id="KW-0547">Nucleotide-binding</keyword>